<keyword evidence="2" id="KW-0805">Transcription regulation</keyword>
<evidence type="ECO:0000256" key="3">
    <source>
        <dbReference type="ARBA" id="ARBA00023125"/>
    </source>
</evidence>
<dbReference type="InterPro" id="IPR047057">
    <property type="entry name" value="MerR_fam"/>
</dbReference>
<dbReference type="Proteomes" id="UP000724149">
    <property type="component" value="Unassembled WGS sequence"/>
</dbReference>
<evidence type="ECO:0000313" key="8">
    <source>
        <dbReference type="Proteomes" id="UP000724149"/>
    </source>
</evidence>
<feature type="domain" description="HTH merR-type" evidence="6">
    <location>
        <begin position="23"/>
        <end position="82"/>
    </location>
</feature>
<keyword evidence="1" id="KW-0678">Repressor</keyword>
<dbReference type="SMART" id="SM00422">
    <property type="entry name" value="HTH_MERR"/>
    <property type="match status" value="1"/>
</dbReference>
<dbReference type="Pfam" id="PF13411">
    <property type="entry name" value="MerR_1"/>
    <property type="match status" value="1"/>
</dbReference>
<protein>
    <submittedName>
        <fullName evidence="7">MerR family transcriptional regulator</fullName>
    </submittedName>
</protein>
<keyword evidence="3" id="KW-0238">DNA-binding</keyword>
<evidence type="ECO:0000256" key="2">
    <source>
        <dbReference type="ARBA" id="ARBA00023015"/>
    </source>
</evidence>
<evidence type="ECO:0000313" key="7">
    <source>
        <dbReference type="EMBL" id="MBM6924237.1"/>
    </source>
</evidence>
<evidence type="ECO:0000256" key="4">
    <source>
        <dbReference type="ARBA" id="ARBA00023163"/>
    </source>
</evidence>
<proteinExistence type="predicted"/>
<comment type="caution">
    <text evidence="7">The sequence shown here is derived from an EMBL/GenBank/DDBJ whole genome shotgun (WGS) entry which is preliminary data.</text>
</comment>
<dbReference type="PROSITE" id="PS50937">
    <property type="entry name" value="HTH_MERR_2"/>
    <property type="match status" value="1"/>
</dbReference>
<accession>A0ABS2GP72</accession>
<evidence type="ECO:0000256" key="1">
    <source>
        <dbReference type="ARBA" id="ARBA00022491"/>
    </source>
</evidence>
<sequence length="119" mass="13833">MQFYGMAGMKLKQKTLREICAETGISRRTLQGYEKLGLVASAGKNKYGHLLYGETEQQMIRQIRFYQKLGLTRKGILELMGASDRRKKEVLMELVEQLEAECRQQQELIEQARKYIAML</sequence>
<gene>
    <name evidence="7" type="ORF">H9X81_11120</name>
</gene>
<keyword evidence="4" id="KW-0804">Transcription</keyword>
<dbReference type="Gene3D" id="1.10.1660.10">
    <property type="match status" value="1"/>
</dbReference>
<reference evidence="7 8" key="1">
    <citation type="journal article" date="2021" name="Sci. Rep.">
        <title>The distribution of antibiotic resistance genes in chicken gut microbiota commensals.</title>
        <authorList>
            <person name="Juricova H."/>
            <person name="Matiasovicova J."/>
            <person name="Kubasova T."/>
            <person name="Cejkova D."/>
            <person name="Rychlik I."/>
        </authorList>
    </citation>
    <scope>NUCLEOTIDE SEQUENCE [LARGE SCALE GENOMIC DNA]</scope>
    <source>
        <strain evidence="7 8">An564</strain>
    </source>
</reference>
<evidence type="ECO:0000259" key="6">
    <source>
        <dbReference type="PROSITE" id="PS50937"/>
    </source>
</evidence>
<dbReference type="SUPFAM" id="SSF46955">
    <property type="entry name" value="Putative DNA-binding domain"/>
    <property type="match status" value="1"/>
</dbReference>
<keyword evidence="5" id="KW-0175">Coiled coil</keyword>
<organism evidence="7 8">
    <name type="scientific">Hydrogenoanaerobacterium saccharovorans</name>
    <dbReference type="NCBI Taxonomy" id="474960"/>
    <lineage>
        <taxon>Bacteria</taxon>
        <taxon>Bacillati</taxon>
        <taxon>Bacillota</taxon>
        <taxon>Clostridia</taxon>
        <taxon>Eubacteriales</taxon>
        <taxon>Oscillospiraceae</taxon>
        <taxon>Hydrogenoanaerobacterium</taxon>
    </lineage>
</organism>
<name>A0ABS2GP72_9FIRM</name>
<dbReference type="PANTHER" id="PTHR30204">
    <property type="entry name" value="REDOX-CYCLING DRUG-SENSING TRANSCRIPTIONAL ACTIVATOR SOXR"/>
    <property type="match status" value="1"/>
</dbReference>
<evidence type="ECO:0000256" key="5">
    <source>
        <dbReference type="SAM" id="Coils"/>
    </source>
</evidence>
<keyword evidence="8" id="KW-1185">Reference proteome</keyword>
<feature type="coiled-coil region" evidence="5">
    <location>
        <begin position="88"/>
        <end position="115"/>
    </location>
</feature>
<dbReference type="CDD" id="cd00592">
    <property type="entry name" value="HTH_MerR-like"/>
    <property type="match status" value="1"/>
</dbReference>
<dbReference type="PANTHER" id="PTHR30204:SF69">
    <property type="entry name" value="MERR-FAMILY TRANSCRIPTIONAL REGULATOR"/>
    <property type="match status" value="1"/>
</dbReference>
<dbReference type="InterPro" id="IPR000551">
    <property type="entry name" value="MerR-type_HTH_dom"/>
</dbReference>
<dbReference type="EMBL" id="JACSNR010000012">
    <property type="protein sequence ID" value="MBM6924237.1"/>
    <property type="molecule type" value="Genomic_DNA"/>
</dbReference>
<dbReference type="InterPro" id="IPR009061">
    <property type="entry name" value="DNA-bd_dom_put_sf"/>
</dbReference>